<dbReference type="RefSeq" id="WP_114450293.1">
    <property type="nucleotide sequence ID" value="NZ_QPHM01000001.1"/>
</dbReference>
<dbReference type="InterPro" id="IPR052907">
    <property type="entry name" value="Beta-lactamase/esterase"/>
</dbReference>
<dbReference type="EMBL" id="QPHM01000001">
    <property type="protein sequence ID" value="RCU48663.1"/>
    <property type="molecule type" value="Genomic_DNA"/>
</dbReference>
<evidence type="ECO:0000259" key="1">
    <source>
        <dbReference type="Pfam" id="PF00144"/>
    </source>
</evidence>
<proteinExistence type="predicted"/>
<sequence>MSPFDADPVARVRRVFERHAAVGLHHGAQLAVYDGEERVLDLATGTVGPDGPETTPDRRHVLFSCTKPYAGVCLHRLVERGALDYDDPVCDHWPEFATPGTEKAEATVRHVLSHQAGLPYGPFDEAYDQWTDWDAAVAAMEELDPRFRPGSTAAYHALNYGFLVGELVRRVSGTPVDEYAREHVFEPLGMTETAIGLPDDDPDDAATLAGFAAGERCRDAGVGLDGREGEAAELFNREPIRRAVIPAATGVGTARDMARFYACLVNGGTFGGTRLLASETVETATSVQVEVERDATMKVPRRYALGFERAGTAWDKYGTLAPRTTFGHGGLGSVVGWGDPESGLAMAYVTNGIREETEHAQRACEMADAVRRAFGGSA</sequence>
<name>A0A368NFH3_9EURY</name>
<keyword evidence="3" id="KW-1185">Reference proteome</keyword>
<dbReference type="SUPFAM" id="SSF56601">
    <property type="entry name" value="beta-lactamase/transpeptidase-like"/>
    <property type="match status" value="1"/>
</dbReference>
<dbReference type="Proteomes" id="UP000252189">
    <property type="component" value="Unassembled WGS sequence"/>
</dbReference>
<dbReference type="PANTHER" id="PTHR43319">
    <property type="entry name" value="BETA-LACTAMASE-RELATED"/>
    <property type="match status" value="1"/>
</dbReference>
<feature type="domain" description="Beta-lactamase-related" evidence="1">
    <location>
        <begin position="14"/>
        <end position="369"/>
    </location>
</feature>
<dbReference type="OrthoDB" id="111095at2157"/>
<dbReference type="PANTHER" id="PTHR43319:SF3">
    <property type="entry name" value="BETA-LACTAMASE-RELATED DOMAIN-CONTAINING PROTEIN"/>
    <property type="match status" value="1"/>
</dbReference>
<keyword evidence="2" id="KW-0378">Hydrolase</keyword>
<dbReference type="AlphaFoldDB" id="A0A368NFH3"/>
<accession>A0A368NFH3</accession>
<dbReference type="Pfam" id="PF00144">
    <property type="entry name" value="Beta-lactamase"/>
    <property type="match status" value="1"/>
</dbReference>
<evidence type="ECO:0000313" key="2">
    <source>
        <dbReference type="EMBL" id="RCU48663.1"/>
    </source>
</evidence>
<dbReference type="InterPro" id="IPR012338">
    <property type="entry name" value="Beta-lactam/transpept-like"/>
</dbReference>
<comment type="caution">
    <text evidence="2">The sequence shown here is derived from an EMBL/GenBank/DDBJ whole genome shotgun (WGS) entry which is preliminary data.</text>
</comment>
<reference evidence="2 3" key="1">
    <citation type="submission" date="2018-07" db="EMBL/GenBank/DDBJ databases">
        <title>Genome sequences of Haloplanus salinus JCM 18368T.</title>
        <authorList>
            <person name="Kim Y.B."/>
            <person name="Roh S.W."/>
        </authorList>
    </citation>
    <scope>NUCLEOTIDE SEQUENCE [LARGE SCALE GENOMIC DNA]</scope>
    <source>
        <strain evidence="2 3">JCM 18368</strain>
    </source>
</reference>
<gene>
    <name evidence="2" type="ORF">DU504_09440</name>
</gene>
<protein>
    <submittedName>
        <fullName evidence="2">Class A beta-lactamase-related serine hydrolase</fullName>
    </submittedName>
</protein>
<evidence type="ECO:0000313" key="3">
    <source>
        <dbReference type="Proteomes" id="UP000252189"/>
    </source>
</evidence>
<dbReference type="Gene3D" id="3.40.710.10">
    <property type="entry name" value="DD-peptidase/beta-lactamase superfamily"/>
    <property type="match status" value="1"/>
</dbReference>
<dbReference type="GO" id="GO:0016787">
    <property type="term" value="F:hydrolase activity"/>
    <property type="evidence" value="ECO:0007669"/>
    <property type="project" value="UniProtKB-KW"/>
</dbReference>
<organism evidence="2 3">
    <name type="scientific">Haloplanus salinus</name>
    <dbReference type="NCBI Taxonomy" id="1126245"/>
    <lineage>
        <taxon>Archaea</taxon>
        <taxon>Methanobacteriati</taxon>
        <taxon>Methanobacteriota</taxon>
        <taxon>Stenosarchaea group</taxon>
        <taxon>Halobacteria</taxon>
        <taxon>Halobacteriales</taxon>
        <taxon>Haloferacaceae</taxon>
        <taxon>Haloplanus</taxon>
    </lineage>
</organism>
<dbReference type="InterPro" id="IPR001466">
    <property type="entry name" value="Beta-lactam-related"/>
</dbReference>